<proteinExistence type="predicted"/>
<keyword evidence="1" id="KW-0472">Membrane</keyword>
<accession>A0A645AG00</accession>
<evidence type="ECO:0000313" key="2">
    <source>
        <dbReference type="EMBL" id="MPM52142.1"/>
    </source>
</evidence>
<name>A0A645AG00_9ZZZZ</name>
<gene>
    <name evidence="2" type="ORF">SDC9_98898</name>
</gene>
<sequence>MSIIELGDLYRGIDRERLAFFQLEAQIERLDRGIPVPGQAHHAPPGPTDFKQAFKIGLGFTLPLILGLGGAILLGALLLFLSWR</sequence>
<evidence type="ECO:0000256" key="1">
    <source>
        <dbReference type="SAM" id="Phobius"/>
    </source>
</evidence>
<dbReference type="EMBL" id="VSSQ01013727">
    <property type="protein sequence ID" value="MPM52142.1"/>
    <property type="molecule type" value="Genomic_DNA"/>
</dbReference>
<keyword evidence="1" id="KW-1133">Transmembrane helix</keyword>
<protein>
    <submittedName>
        <fullName evidence="2">Uncharacterized protein</fullName>
    </submittedName>
</protein>
<dbReference type="AlphaFoldDB" id="A0A645AG00"/>
<comment type="caution">
    <text evidence="2">The sequence shown here is derived from an EMBL/GenBank/DDBJ whole genome shotgun (WGS) entry which is preliminary data.</text>
</comment>
<reference evidence="2" key="1">
    <citation type="submission" date="2019-08" db="EMBL/GenBank/DDBJ databases">
        <authorList>
            <person name="Kucharzyk K."/>
            <person name="Murdoch R.W."/>
            <person name="Higgins S."/>
            <person name="Loffler F."/>
        </authorList>
    </citation>
    <scope>NUCLEOTIDE SEQUENCE</scope>
</reference>
<feature type="transmembrane region" description="Helical" evidence="1">
    <location>
        <begin position="56"/>
        <end position="81"/>
    </location>
</feature>
<organism evidence="2">
    <name type="scientific">bioreactor metagenome</name>
    <dbReference type="NCBI Taxonomy" id="1076179"/>
    <lineage>
        <taxon>unclassified sequences</taxon>
        <taxon>metagenomes</taxon>
        <taxon>ecological metagenomes</taxon>
    </lineage>
</organism>
<keyword evidence="1" id="KW-0812">Transmembrane</keyword>